<dbReference type="Proteomes" id="UP000765507">
    <property type="component" value="Unassembled WGS sequence"/>
</dbReference>
<dbReference type="EMBL" id="JAHGAV010001411">
    <property type="protein sequence ID" value="KAG6922243.1"/>
    <property type="molecule type" value="Genomic_DNA"/>
</dbReference>
<feature type="region of interest" description="Disordered" evidence="1">
    <location>
        <begin position="1"/>
        <end position="93"/>
    </location>
</feature>
<feature type="compositionally biased region" description="Polar residues" evidence="1">
    <location>
        <begin position="1"/>
        <end position="10"/>
    </location>
</feature>
<gene>
    <name evidence="2" type="ORF">G0U57_003183</name>
</gene>
<evidence type="ECO:0000256" key="1">
    <source>
        <dbReference type="SAM" id="MobiDB-lite"/>
    </source>
</evidence>
<feature type="compositionally biased region" description="Basic residues" evidence="1">
    <location>
        <begin position="63"/>
        <end position="73"/>
    </location>
</feature>
<feature type="non-terminal residue" evidence="2">
    <location>
        <position position="194"/>
    </location>
</feature>
<dbReference type="AlphaFoldDB" id="A0A8T1S126"/>
<name>A0A8T1S126_CHESE</name>
<organism evidence="2 3">
    <name type="scientific">Chelydra serpentina</name>
    <name type="common">Snapping turtle</name>
    <name type="synonym">Testudo serpentina</name>
    <dbReference type="NCBI Taxonomy" id="8475"/>
    <lineage>
        <taxon>Eukaryota</taxon>
        <taxon>Metazoa</taxon>
        <taxon>Chordata</taxon>
        <taxon>Craniata</taxon>
        <taxon>Vertebrata</taxon>
        <taxon>Euteleostomi</taxon>
        <taxon>Archelosauria</taxon>
        <taxon>Testudinata</taxon>
        <taxon>Testudines</taxon>
        <taxon>Cryptodira</taxon>
        <taxon>Durocryptodira</taxon>
        <taxon>Americhelydia</taxon>
        <taxon>Chelydroidea</taxon>
        <taxon>Chelydridae</taxon>
        <taxon>Chelydra</taxon>
    </lineage>
</organism>
<feature type="non-terminal residue" evidence="2">
    <location>
        <position position="1"/>
    </location>
</feature>
<feature type="region of interest" description="Disordered" evidence="1">
    <location>
        <begin position="109"/>
        <end position="194"/>
    </location>
</feature>
<sequence>PLPSRSFTISSPPPRAFSLTRSCPVPQQRGGHVLALGSDPPTNTPQPHLQRRAGPGSPATRRVFLHPARRRTRPLSPGAGRGSPDTMAVSGAWPQPKIRPTLLLLLVASASAQTPPEPKDASPGTSEKSRHIGTGPETTSPCAEIASNSTEPCAELTRNSPDLSAELTRNNSDLSAELASNSTEPSAELASNST</sequence>
<reference evidence="2 3" key="1">
    <citation type="journal article" date="2020" name="G3 (Bethesda)">
        <title>Draft Genome of the Common Snapping Turtle, Chelydra serpentina, a Model for Phenotypic Plasticity in Reptiles.</title>
        <authorList>
            <person name="Das D."/>
            <person name="Singh S.K."/>
            <person name="Bierstedt J."/>
            <person name="Erickson A."/>
            <person name="Galli G.L.J."/>
            <person name="Crossley D.A. 2nd"/>
            <person name="Rhen T."/>
        </authorList>
    </citation>
    <scope>NUCLEOTIDE SEQUENCE [LARGE SCALE GENOMIC DNA]</scope>
    <source>
        <strain evidence="2">KW</strain>
    </source>
</reference>
<protein>
    <submittedName>
        <fullName evidence="2">Uncharacterized protein</fullName>
    </submittedName>
</protein>
<dbReference type="OrthoDB" id="9050418at2759"/>
<comment type="caution">
    <text evidence="2">The sequence shown here is derived from an EMBL/GenBank/DDBJ whole genome shotgun (WGS) entry which is preliminary data.</text>
</comment>
<evidence type="ECO:0000313" key="2">
    <source>
        <dbReference type="EMBL" id="KAG6922243.1"/>
    </source>
</evidence>
<proteinExistence type="predicted"/>
<feature type="compositionally biased region" description="Polar residues" evidence="1">
    <location>
        <begin position="136"/>
        <end position="194"/>
    </location>
</feature>
<keyword evidence="3" id="KW-1185">Reference proteome</keyword>
<accession>A0A8T1S126</accession>
<evidence type="ECO:0000313" key="3">
    <source>
        <dbReference type="Proteomes" id="UP000765507"/>
    </source>
</evidence>